<keyword evidence="4" id="KW-0411">Iron-sulfur</keyword>
<evidence type="ECO:0000256" key="4">
    <source>
        <dbReference type="ARBA" id="ARBA00023014"/>
    </source>
</evidence>
<evidence type="ECO:0000256" key="1">
    <source>
        <dbReference type="ARBA" id="ARBA00022714"/>
    </source>
</evidence>
<dbReference type="RefSeq" id="WP_356956491.1">
    <property type="nucleotide sequence ID" value="NZ_JBEYBD010000006.1"/>
</dbReference>
<dbReference type="PANTHER" id="PTHR21496:SF23">
    <property type="entry name" value="3-PHENYLPROPIONATE_CINNAMIC ACID DIOXYGENASE FERREDOXIN SUBUNIT"/>
    <property type="match status" value="1"/>
</dbReference>
<evidence type="ECO:0000313" key="7">
    <source>
        <dbReference type="Proteomes" id="UP001550628"/>
    </source>
</evidence>
<sequence length="117" mass="12572">MTTSTSTSCPLGPVEVLDGRDMVRMTPEGWPPLLIYRVDGKIYATADTCTHATASLSEGGLEGHTIVCPVHWAEFDIRTGNPLCFPATKALDTYAVSVDGGQIYVHRRSSSNGSDEL</sequence>
<dbReference type="CDD" id="cd03528">
    <property type="entry name" value="Rieske_RO_ferredoxin"/>
    <property type="match status" value="1"/>
</dbReference>
<dbReference type="EMBL" id="JBEYBF010000009">
    <property type="protein sequence ID" value="MEU1953313.1"/>
    <property type="molecule type" value="Genomic_DNA"/>
</dbReference>
<accession>A0ABV2WR03</accession>
<feature type="domain" description="Rieske" evidence="5">
    <location>
        <begin position="8"/>
        <end position="105"/>
    </location>
</feature>
<keyword evidence="1" id="KW-0001">2Fe-2S</keyword>
<proteinExistence type="predicted"/>
<reference evidence="6 7" key="1">
    <citation type="submission" date="2024-06" db="EMBL/GenBank/DDBJ databases">
        <title>The Natural Products Discovery Center: Release of the First 8490 Sequenced Strains for Exploring Actinobacteria Biosynthetic Diversity.</title>
        <authorList>
            <person name="Kalkreuter E."/>
            <person name="Kautsar S.A."/>
            <person name="Yang D."/>
            <person name="Bader C.D."/>
            <person name="Teijaro C.N."/>
            <person name="Fluegel L."/>
            <person name="Davis C.M."/>
            <person name="Simpson J.R."/>
            <person name="Lauterbach L."/>
            <person name="Steele A.D."/>
            <person name="Gui C."/>
            <person name="Meng S."/>
            <person name="Li G."/>
            <person name="Viehrig K."/>
            <person name="Ye F."/>
            <person name="Su P."/>
            <person name="Kiefer A.F."/>
            <person name="Nichols A."/>
            <person name="Cepeda A.J."/>
            <person name="Yan W."/>
            <person name="Fan B."/>
            <person name="Jiang Y."/>
            <person name="Adhikari A."/>
            <person name="Zheng C.-J."/>
            <person name="Schuster L."/>
            <person name="Cowan T.M."/>
            <person name="Smanski M.J."/>
            <person name="Chevrette M.G."/>
            <person name="De Carvalho L.P.S."/>
            <person name="Shen B."/>
        </authorList>
    </citation>
    <scope>NUCLEOTIDE SEQUENCE [LARGE SCALE GENOMIC DNA]</scope>
    <source>
        <strain evidence="6 7">NPDC019708</strain>
    </source>
</reference>
<dbReference type="InterPro" id="IPR036922">
    <property type="entry name" value="Rieske_2Fe-2S_sf"/>
</dbReference>
<dbReference type="PROSITE" id="PS51296">
    <property type="entry name" value="RIESKE"/>
    <property type="match status" value="1"/>
</dbReference>
<dbReference type="SUPFAM" id="SSF50022">
    <property type="entry name" value="ISP domain"/>
    <property type="match status" value="1"/>
</dbReference>
<name>A0ABV2WR03_9NOCA</name>
<evidence type="ECO:0000256" key="3">
    <source>
        <dbReference type="ARBA" id="ARBA00023004"/>
    </source>
</evidence>
<dbReference type="Pfam" id="PF00355">
    <property type="entry name" value="Rieske"/>
    <property type="match status" value="1"/>
</dbReference>
<evidence type="ECO:0000259" key="5">
    <source>
        <dbReference type="PROSITE" id="PS51296"/>
    </source>
</evidence>
<keyword evidence="3" id="KW-0408">Iron</keyword>
<dbReference type="Gene3D" id="2.102.10.10">
    <property type="entry name" value="Rieske [2Fe-2S] iron-sulphur domain"/>
    <property type="match status" value="1"/>
</dbReference>
<keyword evidence="7" id="KW-1185">Reference proteome</keyword>
<protein>
    <submittedName>
        <fullName evidence="6">Non-heme iron oxygenase ferredoxin subunit</fullName>
    </submittedName>
</protein>
<dbReference type="PANTHER" id="PTHR21496">
    <property type="entry name" value="FERREDOXIN-RELATED"/>
    <property type="match status" value="1"/>
</dbReference>
<dbReference type="InterPro" id="IPR017941">
    <property type="entry name" value="Rieske_2Fe-2S"/>
</dbReference>
<comment type="caution">
    <text evidence="6">The sequence shown here is derived from an EMBL/GenBank/DDBJ whole genome shotgun (WGS) entry which is preliminary data.</text>
</comment>
<dbReference type="Proteomes" id="UP001550628">
    <property type="component" value="Unassembled WGS sequence"/>
</dbReference>
<keyword evidence="2" id="KW-0479">Metal-binding</keyword>
<evidence type="ECO:0000256" key="2">
    <source>
        <dbReference type="ARBA" id="ARBA00022723"/>
    </source>
</evidence>
<evidence type="ECO:0000313" key="6">
    <source>
        <dbReference type="EMBL" id="MEU1953313.1"/>
    </source>
</evidence>
<gene>
    <name evidence="6" type="ORF">ABZ510_15730</name>
</gene>
<organism evidence="6 7">
    <name type="scientific">Nocardia rhamnosiphila</name>
    <dbReference type="NCBI Taxonomy" id="426716"/>
    <lineage>
        <taxon>Bacteria</taxon>
        <taxon>Bacillati</taxon>
        <taxon>Actinomycetota</taxon>
        <taxon>Actinomycetes</taxon>
        <taxon>Mycobacteriales</taxon>
        <taxon>Nocardiaceae</taxon>
        <taxon>Nocardia</taxon>
    </lineage>
</organism>